<gene>
    <name evidence="3" type="ORF">H9872_04910</name>
</gene>
<feature type="transmembrane region" description="Helical" evidence="1">
    <location>
        <begin position="71"/>
        <end position="88"/>
    </location>
</feature>
<reference evidence="3" key="1">
    <citation type="journal article" date="2021" name="PeerJ">
        <title>Extensive microbial diversity within the chicken gut microbiome revealed by metagenomics and culture.</title>
        <authorList>
            <person name="Gilroy R."/>
            <person name="Ravi A."/>
            <person name="Getino M."/>
            <person name="Pursley I."/>
            <person name="Horton D.L."/>
            <person name="Alikhan N.F."/>
            <person name="Baker D."/>
            <person name="Gharbi K."/>
            <person name="Hall N."/>
            <person name="Watson M."/>
            <person name="Adriaenssens E.M."/>
            <person name="Foster-Nyarko E."/>
            <person name="Jarju S."/>
            <person name="Secka A."/>
            <person name="Antonio M."/>
            <person name="Oren A."/>
            <person name="Chaudhuri R.R."/>
            <person name="La Ragione R."/>
            <person name="Hildebrand F."/>
            <person name="Pallen M.J."/>
        </authorList>
    </citation>
    <scope>NUCLEOTIDE SEQUENCE</scope>
    <source>
        <strain evidence="3">B5-657</strain>
    </source>
</reference>
<keyword evidence="1" id="KW-0812">Transmembrane</keyword>
<comment type="caution">
    <text evidence="3">The sequence shown here is derived from an EMBL/GenBank/DDBJ whole genome shotgun (WGS) entry which is preliminary data.</text>
</comment>
<dbReference type="InterPro" id="IPR012340">
    <property type="entry name" value="NA-bd_OB-fold"/>
</dbReference>
<name>A0A9E2KCE4_9FIRM</name>
<protein>
    <submittedName>
        <fullName evidence="3">NfeD family protein</fullName>
    </submittedName>
</protein>
<reference evidence="3" key="2">
    <citation type="submission" date="2021-04" db="EMBL/GenBank/DDBJ databases">
        <authorList>
            <person name="Gilroy R."/>
        </authorList>
    </citation>
    <scope>NUCLEOTIDE SEQUENCE</scope>
    <source>
        <strain evidence="3">B5-657</strain>
    </source>
</reference>
<dbReference type="Gene3D" id="2.40.50.140">
    <property type="entry name" value="Nucleic acid-binding proteins"/>
    <property type="match status" value="1"/>
</dbReference>
<evidence type="ECO:0000313" key="3">
    <source>
        <dbReference type="EMBL" id="MBU3804081.1"/>
    </source>
</evidence>
<evidence type="ECO:0000313" key="4">
    <source>
        <dbReference type="Proteomes" id="UP000824229"/>
    </source>
</evidence>
<dbReference type="AlphaFoldDB" id="A0A9E2KCE4"/>
<organism evidence="3 4">
    <name type="scientific">Candidatus Cellulosilyticum pullistercoris</name>
    <dbReference type="NCBI Taxonomy" id="2838521"/>
    <lineage>
        <taxon>Bacteria</taxon>
        <taxon>Bacillati</taxon>
        <taxon>Bacillota</taxon>
        <taxon>Clostridia</taxon>
        <taxon>Lachnospirales</taxon>
        <taxon>Cellulosilyticaceae</taxon>
        <taxon>Cellulosilyticum</taxon>
    </lineage>
</organism>
<feature type="transmembrane region" description="Helical" evidence="1">
    <location>
        <begin position="6"/>
        <end position="29"/>
    </location>
</feature>
<dbReference type="EMBL" id="JAHLFQ010000108">
    <property type="protein sequence ID" value="MBU3804081.1"/>
    <property type="molecule type" value="Genomic_DNA"/>
</dbReference>
<evidence type="ECO:0000259" key="2">
    <source>
        <dbReference type="Pfam" id="PF25842"/>
    </source>
</evidence>
<accession>A0A9E2KCE4</accession>
<dbReference type="InterPro" id="IPR058653">
    <property type="entry name" value="NfeD2_TM"/>
</dbReference>
<proteinExistence type="predicted"/>
<feature type="domain" description="Membrane protein NfeD2 N-terminal transmembrane" evidence="2">
    <location>
        <begin position="2"/>
        <end position="93"/>
    </location>
</feature>
<sequence length="176" mass="19302">MITIYWYCLSIGLIALLLSLVLDGISDLFQGLTFFDIHFDILPGILPLSPLQVCAFLVGFGGMGITTISHVHSHLILSLLSGLILSYLTKLLLSKLRKIDSETLTPIDIIGLEGKVIVTIFEGGIGSVSLNTKVGKITYSAQSDHYIKQGTYVKVIDMKDTLLIVSDDPTYFLNMH</sequence>
<dbReference type="Pfam" id="PF25842">
    <property type="entry name" value="NfeD_TM"/>
    <property type="match status" value="1"/>
</dbReference>
<dbReference type="Proteomes" id="UP000824229">
    <property type="component" value="Unassembled WGS sequence"/>
</dbReference>
<keyword evidence="1" id="KW-0472">Membrane</keyword>
<evidence type="ECO:0000256" key="1">
    <source>
        <dbReference type="SAM" id="Phobius"/>
    </source>
</evidence>
<keyword evidence="1" id="KW-1133">Transmembrane helix</keyword>
<feature type="transmembrane region" description="Helical" evidence="1">
    <location>
        <begin position="41"/>
        <end position="65"/>
    </location>
</feature>